<feature type="compositionally biased region" description="Basic and acidic residues" evidence="8">
    <location>
        <begin position="300"/>
        <end position="399"/>
    </location>
</feature>
<reference evidence="9" key="1">
    <citation type="submission" date="2015-08" db="EMBL/GenBank/DDBJ databases">
        <authorList>
            <person name="Babu N.S."/>
            <person name="Beckwith C.J."/>
            <person name="Beseler K.G."/>
            <person name="Brison A."/>
            <person name="Carone J.V."/>
            <person name="Caskin T.P."/>
            <person name="Diamond M."/>
            <person name="Durham M.E."/>
            <person name="Foxe J.M."/>
            <person name="Go M."/>
            <person name="Henderson B.A."/>
            <person name="Jones I.B."/>
            <person name="McGettigan J.A."/>
            <person name="Micheletti S.J."/>
            <person name="Nasrallah M.E."/>
            <person name="Ortiz D."/>
            <person name="Piller C.R."/>
            <person name="Privatt S.R."/>
            <person name="Schneider S.L."/>
            <person name="Sharp S."/>
            <person name="Smith T.C."/>
            <person name="Stanton J.D."/>
            <person name="Ullery H.E."/>
            <person name="Wilson R.J."/>
            <person name="Serrano M.G."/>
            <person name="Buck G."/>
            <person name="Lee V."/>
            <person name="Wang Y."/>
            <person name="Carvalho R."/>
            <person name="Voegtly L."/>
            <person name="Shi R."/>
            <person name="Duckworth R."/>
            <person name="Johnson A."/>
            <person name="Loviza R."/>
            <person name="Walstead R."/>
            <person name="Shah Z."/>
            <person name="Kiflezghi M."/>
            <person name="Wade K."/>
            <person name="Ball S.L."/>
            <person name="Bradley K.W."/>
            <person name="Asai D.J."/>
            <person name="Bowman C.A."/>
            <person name="Russell D.A."/>
            <person name="Pope W.H."/>
            <person name="Jacobs-Sera D."/>
            <person name="Hendrix R.W."/>
            <person name="Hatfull G.F."/>
        </authorList>
    </citation>
    <scope>NUCLEOTIDE SEQUENCE</scope>
</reference>
<evidence type="ECO:0000256" key="6">
    <source>
        <dbReference type="ARBA" id="ARBA00023242"/>
    </source>
</evidence>
<evidence type="ECO:0000256" key="1">
    <source>
        <dbReference type="ARBA" id="ARBA00004123"/>
    </source>
</evidence>
<comment type="subcellular location">
    <subcellularLocation>
        <location evidence="1 7">Nucleus</location>
    </subcellularLocation>
</comment>
<organism evidence="9">
    <name type="scientific">Auxenochlorella protothecoides</name>
    <name type="common">Green microalga</name>
    <name type="synonym">Chlorella protothecoides</name>
    <dbReference type="NCBI Taxonomy" id="3075"/>
    <lineage>
        <taxon>Eukaryota</taxon>
        <taxon>Viridiplantae</taxon>
        <taxon>Chlorophyta</taxon>
        <taxon>core chlorophytes</taxon>
        <taxon>Trebouxiophyceae</taxon>
        <taxon>Chlorellales</taxon>
        <taxon>Chlorellaceae</taxon>
        <taxon>Auxenochlorella</taxon>
    </lineage>
</organism>
<accession>A0A1D2A615</accession>
<name>A0A1D2A615_AUXPR</name>
<keyword evidence="6 7" id="KW-0539">Nucleus</keyword>
<keyword evidence="4 7" id="KW-0747">Spliceosome</keyword>
<feature type="compositionally biased region" description="Basic and acidic residues" evidence="8">
    <location>
        <begin position="439"/>
        <end position="448"/>
    </location>
</feature>
<feature type="compositionally biased region" description="Basic and acidic residues" evidence="8">
    <location>
        <begin position="268"/>
        <end position="288"/>
    </location>
</feature>
<evidence type="ECO:0000313" key="9">
    <source>
        <dbReference type="EMBL" id="JAT74588.1"/>
    </source>
</evidence>
<evidence type="ECO:0000256" key="2">
    <source>
        <dbReference type="ARBA" id="ARBA00006164"/>
    </source>
</evidence>
<evidence type="ECO:0000256" key="7">
    <source>
        <dbReference type="RuleBase" id="RU367025"/>
    </source>
</evidence>
<dbReference type="PANTHER" id="PTHR23142">
    <property type="entry name" value="PRE-MRNA-SPLICING FACTOR 38A-RELATED"/>
    <property type="match status" value="1"/>
</dbReference>
<keyword evidence="5 7" id="KW-0508">mRNA splicing</keyword>
<keyword evidence="3 7" id="KW-0507">mRNA processing</keyword>
<comment type="function">
    <text evidence="7">Required for pre-mRNA splicing.</text>
</comment>
<dbReference type="Pfam" id="PF03371">
    <property type="entry name" value="PRP38"/>
    <property type="match status" value="1"/>
</dbReference>
<evidence type="ECO:0000256" key="3">
    <source>
        <dbReference type="ARBA" id="ARBA00022664"/>
    </source>
</evidence>
<feature type="region of interest" description="Disordered" evidence="8">
    <location>
        <begin position="211"/>
        <end position="448"/>
    </location>
</feature>
<feature type="non-terminal residue" evidence="9">
    <location>
        <position position="448"/>
    </location>
</feature>
<evidence type="ECO:0000256" key="5">
    <source>
        <dbReference type="ARBA" id="ARBA00023187"/>
    </source>
</evidence>
<dbReference type="InterPro" id="IPR005037">
    <property type="entry name" value="PRP38"/>
</dbReference>
<dbReference type="EMBL" id="GDKF01004034">
    <property type="protein sequence ID" value="JAT74588.1"/>
    <property type="molecule type" value="Transcribed_RNA"/>
</dbReference>
<sequence length="448" mass="51623">MSRSSLNRGFYAPDVPLNIVPEVPLDRQERAFEQYGNTSTYNLENVLRQNILTSTYYQKTAVPIEQWQDLVDEIYYSVDHVEPWMSGNARGPSTAFNLLYRLGQLKPTPKELRMMLDHKDSPYIRAVGFLYLRYTCNPRYLWEWVKDYLEDAEEFTPSPPGWGHSVTMGCFLRDILLDQYYFETIFPRIPTKVTDEVLAGLKARGLPCKALGNAGQGGEDRRGIAESAARPASVKQSLSVAMGQRAPNRASARELGRGTGADLQLEQVMKRKERASPVRGAERREARSRSRSPRGAPVARAERGGDDRRQPVLESRRREASRESDRRRERSVEDARKGRREVDPPRDDRRRRDEYDDRRAVDARDDRRGRDYIDDRRGPGYDSRDSRRGYYRDEDERRRPAPPSRSAQDERRRSPLPPLHDRSPASRRGPGDGRPATDVFRERPASDV</sequence>
<gene>
    <name evidence="9" type="ORF">g.6294</name>
</gene>
<dbReference type="GO" id="GO:0000398">
    <property type="term" value="P:mRNA splicing, via spliceosome"/>
    <property type="evidence" value="ECO:0007669"/>
    <property type="project" value="UniProtKB-UniRule"/>
</dbReference>
<proteinExistence type="inferred from homology"/>
<protein>
    <recommendedName>
        <fullName evidence="7">Pre-mRNA-splicing factor 38</fullName>
    </recommendedName>
</protein>
<dbReference type="GO" id="GO:0005681">
    <property type="term" value="C:spliceosomal complex"/>
    <property type="evidence" value="ECO:0007669"/>
    <property type="project" value="UniProtKB-KW"/>
</dbReference>
<comment type="similarity">
    <text evidence="2 7">Belongs to the PRP38 family.</text>
</comment>
<feature type="compositionally biased region" description="Basic and acidic residues" evidence="8">
    <location>
        <begin position="407"/>
        <end position="424"/>
    </location>
</feature>
<evidence type="ECO:0000256" key="8">
    <source>
        <dbReference type="SAM" id="MobiDB-lite"/>
    </source>
</evidence>
<dbReference type="AlphaFoldDB" id="A0A1D2A615"/>
<evidence type="ECO:0000256" key="4">
    <source>
        <dbReference type="ARBA" id="ARBA00022728"/>
    </source>
</evidence>